<reference evidence="1 2" key="1">
    <citation type="submission" date="2018-06" db="EMBL/GenBank/DDBJ databases">
        <authorList>
            <consortium name="Pathogen Informatics"/>
            <person name="Doyle S."/>
        </authorList>
    </citation>
    <scope>NUCLEOTIDE SEQUENCE [LARGE SCALE GENOMIC DNA]</scope>
    <source>
        <strain evidence="1 2">NCTC9140</strain>
    </source>
</reference>
<dbReference type="AlphaFoldDB" id="A0A377TJ24"/>
<proteinExistence type="predicted"/>
<sequence length="141" mass="15725">MLGEISLADELDRKTIEALTRIADEQSRSLMTEREARLAIRAVFESVQGLVGDDVGEVLNVAMSQFSERGKRPIFPMHIKMAAGTVLYVSICLDTNEIRILNVTTGEWRAPVECESQEETIKKAAQFVRSALLKVPKSCKE</sequence>
<dbReference type="EMBL" id="UGKQ01000003">
    <property type="protein sequence ID" value="STS78578.1"/>
    <property type="molecule type" value="Genomic_DNA"/>
</dbReference>
<name>A0A377TJ24_KLEPN</name>
<organism evidence="1 2">
    <name type="scientific">Klebsiella pneumoniae</name>
    <dbReference type="NCBI Taxonomy" id="573"/>
    <lineage>
        <taxon>Bacteria</taxon>
        <taxon>Pseudomonadati</taxon>
        <taxon>Pseudomonadota</taxon>
        <taxon>Gammaproteobacteria</taxon>
        <taxon>Enterobacterales</taxon>
        <taxon>Enterobacteriaceae</taxon>
        <taxon>Klebsiella/Raoultella group</taxon>
        <taxon>Klebsiella</taxon>
        <taxon>Klebsiella pneumoniae complex</taxon>
    </lineage>
</organism>
<accession>A0A377TJ24</accession>
<protein>
    <submittedName>
        <fullName evidence="1">Uncharacterized protein</fullName>
    </submittedName>
</protein>
<evidence type="ECO:0000313" key="2">
    <source>
        <dbReference type="Proteomes" id="UP000254938"/>
    </source>
</evidence>
<dbReference type="Proteomes" id="UP000254938">
    <property type="component" value="Unassembled WGS sequence"/>
</dbReference>
<evidence type="ECO:0000313" key="1">
    <source>
        <dbReference type="EMBL" id="STS78578.1"/>
    </source>
</evidence>
<gene>
    <name evidence="1" type="ORF">NCTC9140_00212</name>
</gene>